<reference evidence="8 9" key="1">
    <citation type="submission" date="2023-09" db="EMBL/GenBank/DDBJ databases">
        <authorList>
            <person name="Golyshina O.V."/>
            <person name="Lunev E.A."/>
            <person name="Bargiela R."/>
            <person name="Gaines M.C."/>
            <person name="Daum B."/>
            <person name="Bale N.J."/>
            <person name="Koenen M."/>
            <person name="Sinninghe Damst J.S."/>
            <person name="Yakimov M."/>
            <person name="Golyshin P.N."/>
        </authorList>
    </citation>
    <scope>NUCLEOTIDE SEQUENCE [LARGE SCALE GENOMIC DNA]</scope>
    <source>
        <strain evidence="8 9">M1</strain>
    </source>
</reference>
<evidence type="ECO:0000256" key="4">
    <source>
        <dbReference type="HAMAP-Rule" id="MF_01343"/>
    </source>
</evidence>
<dbReference type="Proteomes" id="UP001451606">
    <property type="component" value="Chromosome"/>
</dbReference>
<feature type="region of interest" description="Disordered" evidence="6">
    <location>
        <begin position="1"/>
        <end position="24"/>
    </location>
</feature>
<evidence type="ECO:0000256" key="1">
    <source>
        <dbReference type="ARBA" id="ARBA00008434"/>
    </source>
</evidence>
<dbReference type="Gene3D" id="1.10.287.10">
    <property type="entry name" value="S15/NS1, RNA-binding"/>
    <property type="match status" value="1"/>
</dbReference>
<dbReference type="GO" id="GO:0070181">
    <property type="term" value="F:small ribosomal subunit rRNA binding"/>
    <property type="evidence" value="ECO:0007669"/>
    <property type="project" value="TreeGrafter"/>
</dbReference>
<dbReference type="GO" id="GO:0022627">
    <property type="term" value="C:cytosolic small ribosomal subunit"/>
    <property type="evidence" value="ECO:0007669"/>
    <property type="project" value="TreeGrafter"/>
</dbReference>
<dbReference type="PANTHER" id="PTHR11885:SF6">
    <property type="entry name" value="SMALL RIBOSOMAL SUBUNIT PROTEIN US15"/>
    <property type="match status" value="1"/>
</dbReference>
<evidence type="ECO:0000256" key="5">
    <source>
        <dbReference type="RuleBase" id="RU003919"/>
    </source>
</evidence>
<evidence type="ECO:0000313" key="9">
    <source>
        <dbReference type="Proteomes" id="UP001451606"/>
    </source>
</evidence>
<dbReference type="SMART" id="SM01387">
    <property type="entry name" value="Ribosomal_S15"/>
    <property type="match status" value="1"/>
</dbReference>
<organism evidence="8 9">
    <name type="scientific">Oxyplasma meridianum</name>
    <dbReference type="NCBI Taxonomy" id="3073602"/>
    <lineage>
        <taxon>Archaea</taxon>
        <taxon>Methanobacteriati</taxon>
        <taxon>Thermoplasmatota</taxon>
        <taxon>Thermoplasmata</taxon>
        <taxon>Thermoplasmatales</taxon>
        <taxon>Thermoplasmataceae</taxon>
        <taxon>Oxyplasma</taxon>
    </lineage>
</organism>
<dbReference type="InterPro" id="IPR023029">
    <property type="entry name" value="Ribosomal_uS15_arc_euk"/>
</dbReference>
<comment type="subunit">
    <text evidence="4">Part of the 30S ribosomal subunit.</text>
</comment>
<accession>A0AAX4NEM3</accession>
<dbReference type="InterPro" id="IPR000589">
    <property type="entry name" value="Ribosomal_uS15"/>
</dbReference>
<comment type="similarity">
    <text evidence="1 4 5">Belongs to the universal ribosomal protein uS15 family.</text>
</comment>
<dbReference type="GO" id="GO:0006412">
    <property type="term" value="P:translation"/>
    <property type="evidence" value="ECO:0007669"/>
    <property type="project" value="UniProtKB-UniRule"/>
</dbReference>
<dbReference type="NCBIfam" id="NF006331">
    <property type="entry name" value="PRK08561.1"/>
    <property type="match status" value="1"/>
</dbReference>
<dbReference type="Gene3D" id="4.10.860.130">
    <property type="match status" value="1"/>
</dbReference>
<gene>
    <name evidence="4" type="primary">rps15</name>
    <name evidence="8" type="ORF">OXIME_000424</name>
</gene>
<proteinExistence type="inferred from homology"/>
<dbReference type="Pfam" id="PF08069">
    <property type="entry name" value="Ribosomal_S13_N"/>
    <property type="match status" value="1"/>
</dbReference>
<evidence type="ECO:0000256" key="3">
    <source>
        <dbReference type="ARBA" id="ARBA00023274"/>
    </source>
</evidence>
<keyword evidence="3 4" id="KW-0687">Ribonucleoprotein</keyword>
<keyword evidence="2 4" id="KW-0689">Ribosomal protein</keyword>
<protein>
    <recommendedName>
        <fullName evidence="4">Small ribosomal subunit protein uS15</fullName>
    </recommendedName>
</protein>
<feature type="domain" description="Small ribosomal subunit protein uS15 N-terminal" evidence="7">
    <location>
        <begin position="1"/>
        <end position="60"/>
    </location>
</feature>
<dbReference type="InterPro" id="IPR009068">
    <property type="entry name" value="uS15_NS1_RNA-bd_sf"/>
</dbReference>
<dbReference type="AlphaFoldDB" id="A0AAX4NEM3"/>
<name>A0AAX4NEM3_9ARCH</name>
<dbReference type="HAMAP" id="MF_01343_A">
    <property type="entry name" value="Ribosomal_uS15_A"/>
    <property type="match status" value="1"/>
</dbReference>
<evidence type="ECO:0000313" key="8">
    <source>
        <dbReference type="EMBL" id="WYX99879.1"/>
    </source>
</evidence>
<dbReference type="InterPro" id="IPR012606">
    <property type="entry name" value="Ribosomal_uS15_N"/>
</dbReference>
<dbReference type="SMART" id="SM01386">
    <property type="entry name" value="Ribosomal_S13_N"/>
    <property type="match status" value="1"/>
</dbReference>
<dbReference type="CDD" id="cd00353">
    <property type="entry name" value="Ribosomal_S15p_S13e"/>
    <property type="match status" value="1"/>
</dbReference>
<dbReference type="PANTHER" id="PTHR11885">
    <property type="entry name" value="RIBOSOMAL PROTEIN S15P/S13E"/>
    <property type="match status" value="1"/>
</dbReference>
<evidence type="ECO:0000256" key="6">
    <source>
        <dbReference type="SAM" id="MobiDB-lite"/>
    </source>
</evidence>
<keyword evidence="9" id="KW-1185">Reference proteome</keyword>
<dbReference type="GO" id="GO:0003735">
    <property type="term" value="F:structural constituent of ribosome"/>
    <property type="evidence" value="ECO:0007669"/>
    <property type="project" value="InterPro"/>
</dbReference>
<dbReference type="RefSeq" id="WP_393971838.1">
    <property type="nucleotide sequence ID" value="NZ_CP133772.1"/>
</dbReference>
<dbReference type="GeneID" id="95967149"/>
<feature type="compositionally biased region" description="Basic residues" evidence="6">
    <location>
        <begin position="1"/>
        <end position="14"/>
    </location>
</feature>
<dbReference type="KEGG" id="omr:OXIME_000424"/>
<evidence type="ECO:0000259" key="7">
    <source>
        <dbReference type="SMART" id="SM01386"/>
    </source>
</evidence>
<dbReference type="Pfam" id="PF00312">
    <property type="entry name" value="Ribosomal_S15"/>
    <property type="match status" value="1"/>
</dbReference>
<sequence>MARMHTRKRGKSGSKRVYSDESKSWVQSNSQEIEDIIVQLRKEGGSSSYIGIRLRDQYGIPGTKMILNKKIGTVLKEKNLSPEVPEDLMNLINRYKNVTKHMQLNKNDMSNKRGQQLIMAKILRMIRYYKNKGYLSREWNLNKVL</sequence>
<dbReference type="SUPFAM" id="SSF47060">
    <property type="entry name" value="S15/NS1 RNA-binding domain"/>
    <property type="match status" value="1"/>
</dbReference>
<evidence type="ECO:0000256" key="2">
    <source>
        <dbReference type="ARBA" id="ARBA00022980"/>
    </source>
</evidence>
<dbReference type="EMBL" id="CP133772">
    <property type="protein sequence ID" value="WYX99879.1"/>
    <property type="molecule type" value="Genomic_DNA"/>
</dbReference>